<dbReference type="RefSeq" id="WP_033082584.1">
    <property type="nucleotide sequence ID" value="NZ_JQEC01000034.1"/>
</dbReference>
<feature type="transmembrane region" description="Helical" evidence="1">
    <location>
        <begin position="404"/>
        <end position="433"/>
    </location>
</feature>
<keyword evidence="1" id="KW-1133">Transmembrane helix</keyword>
<dbReference type="InterPro" id="IPR022134">
    <property type="entry name" value="DUF3667"/>
</dbReference>
<dbReference type="EMBL" id="JQEC01000034">
    <property type="protein sequence ID" value="KGJ92244.1"/>
    <property type="molecule type" value="Genomic_DNA"/>
</dbReference>
<feature type="transmembrane region" description="Helical" evidence="1">
    <location>
        <begin position="374"/>
        <end position="392"/>
    </location>
</feature>
<sequence>MSTTELTKTESTTELTEIVATTQVDNSAEEVVKNCENCHLPLNGPYCANCGQEADSKLKYFWVVIMHLLDDIFSFDSRASRTLWPLIFRPAFLTNEYFAGRRVHYVPPIRLYLFISIVFFITLKYFVGGDNNNVLNINDKKALITEVKDHIKTLKVDQAELENSPEDIAEGQSKTAKLTAEIAKFDSYLNDLNSDYSEGNNKQIIKLTRKLVELEFDKVKEDLPEDEQARFDALIASLLKEKSGESNTKNKKDLTIGNNEDGTMSFDFLSDESNNKLNNFTEELAEKGEKAFNTDTGPLIEQVIGKLPQLMFILLPLFAVLLKIMFIFSKRLYMEHLTVALHSHSFIFIAVLLSEMLDLLEGYLEATSPGLANFTGVIAGGLLIWIPVYLFLMQKKVYKQGYFFTLVKFGIIGTIYSMMLTITAVIAMIWGIMGT</sequence>
<accession>A0A099KNA4</accession>
<dbReference type="PATRIC" id="fig|28229.3.peg.2552"/>
<dbReference type="Pfam" id="PF12412">
    <property type="entry name" value="DUF3667"/>
    <property type="match status" value="1"/>
</dbReference>
<feature type="transmembrane region" description="Helical" evidence="1">
    <location>
        <begin position="109"/>
        <end position="127"/>
    </location>
</feature>
<comment type="caution">
    <text evidence="2">The sequence shown here is derived from an EMBL/GenBank/DDBJ whole genome shotgun (WGS) entry which is preliminary data.</text>
</comment>
<reference evidence="2 3" key="1">
    <citation type="submission" date="2014-08" db="EMBL/GenBank/DDBJ databases">
        <title>Genomic and Phenotypic Diversity of Colwellia psychrerythraea strains from Disparate Marine Basins.</title>
        <authorList>
            <person name="Techtmann S.M."/>
            <person name="Stelling S.C."/>
            <person name="Utturkar S.M."/>
            <person name="Alshibli N."/>
            <person name="Harris A."/>
            <person name="Brown S.D."/>
            <person name="Hazen T.C."/>
        </authorList>
    </citation>
    <scope>NUCLEOTIDE SEQUENCE [LARGE SCALE GENOMIC DNA]</scope>
    <source>
        <strain evidence="2 3">GAB14E</strain>
    </source>
</reference>
<feature type="transmembrane region" description="Helical" evidence="1">
    <location>
        <begin position="336"/>
        <end position="354"/>
    </location>
</feature>
<protein>
    <recommendedName>
        <fullName evidence="4">DUF3667 domain-containing protein</fullName>
    </recommendedName>
</protein>
<proteinExistence type="predicted"/>
<organism evidence="2 3">
    <name type="scientific">Colwellia psychrerythraea</name>
    <name type="common">Vibrio psychroerythus</name>
    <dbReference type="NCBI Taxonomy" id="28229"/>
    <lineage>
        <taxon>Bacteria</taxon>
        <taxon>Pseudomonadati</taxon>
        <taxon>Pseudomonadota</taxon>
        <taxon>Gammaproteobacteria</taxon>
        <taxon>Alteromonadales</taxon>
        <taxon>Colwelliaceae</taxon>
        <taxon>Colwellia</taxon>
    </lineage>
</organism>
<dbReference type="OrthoDB" id="9111327at2"/>
<name>A0A099KNA4_COLPS</name>
<keyword evidence="1" id="KW-0472">Membrane</keyword>
<evidence type="ECO:0000313" key="3">
    <source>
        <dbReference type="Proteomes" id="UP000029868"/>
    </source>
</evidence>
<evidence type="ECO:0000256" key="1">
    <source>
        <dbReference type="SAM" id="Phobius"/>
    </source>
</evidence>
<evidence type="ECO:0000313" key="2">
    <source>
        <dbReference type="EMBL" id="KGJ92244.1"/>
    </source>
</evidence>
<feature type="transmembrane region" description="Helical" evidence="1">
    <location>
        <begin position="310"/>
        <end position="329"/>
    </location>
</feature>
<keyword evidence="1" id="KW-0812">Transmembrane</keyword>
<gene>
    <name evidence="2" type="ORF">GAB14E_2832</name>
</gene>
<dbReference type="AlphaFoldDB" id="A0A099KNA4"/>
<dbReference type="Proteomes" id="UP000029868">
    <property type="component" value="Unassembled WGS sequence"/>
</dbReference>
<evidence type="ECO:0008006" key="4">
    <source>
        <dbReference type="Google" id="ProtNLM"/>
    </source>
</evidence>